<accession>A0A9P6L2W0</accession>
<keyword evidence="1" id="KW-0732">Signal</keyword>
<keyword evidence="3" id="KW-1185">Reference proteome</keyword>
<sequence>MVRLLYLLAVAGLAGSSLGQEKWCNKNYKKGSPVVPPGGQFPVPSVTASTLLAFRCTPIYKPYIAEDVAFSAGFIVDAVVTHAQVRGTKPIALVPAIEVLFVKISVGSNVLAIGEVPVNATKFEIPISLSQLLPRKDPYTVTCSATYHGNQEYTTNASLSYLPNPPSGSVTKLDSRTGGLWTKRFDGGNLAGYTPVFPLGFYTSFGDYLAKNLSILNDLKARGINMVHPIPTFDNLTALDLVLDQMEELGLYLMYDMRWSYKNLSAVEEEVSRIKTRGNLLLWYTADEPDGWGDPLDATSLAYDRIYDIDGYHPVSLVLNCQDYEFEAYAAGTDIVMQDVYTIGLNATYSVVWDTECTPDYGDCGCDNCVGEFEDIPRRIGQFGDRLGALGWERTKAIWTVPQAFGGSSYWSRIPTGNEWVVQSLLAVAHGALGIVPWTDPTSDDIEAAATTLSQQLLPSLARFTSDHDVTFATYVWQRVHFGTWSVGKKTLVVGVNLDSQERKTPLSQLPEWKDRAELDVLYIVDATFESGYLILEGLGAAGFVITRQ</sequence>
<comment type="caution">
    <text evidence="2">The sequence shown here is derived from an EMBL/GenBank/DDBJ whole genome shotgun (WGS) entry which is preliminary data.</text>
</comment>
<dbReference type="Proteomes" id="UP000736335">
    <property type="component" value="Unassembled WGS sequence"/>
</dbReference>
<reference evidence="2" key="1">
    <citation type="journal article" date="2020" name="Nat. Commun.">
        <title>Large-scale genome sequencing of mycorrhizal fungi provides insights into the early evolution of symbiotic traits.</title>
        <authorList>
            <person name="Miyauchi S."/>
            <person name="Kiss E."/>
            <person name="Kuo A."/>
            <person name="Drula E."/>
            <person name="Kohler A."/>
            <person name="Sanchez-Garcia M."/>
            <person name="Morin E."/>
            <person name="Andreopoulos B."/>
            <person name="Barry K.W."/>
            <person name="Bonito G."/>
            <person name="Buee M."/>
            <person name="Carver A."/>
            <person name="Chen C."/>
            <person name="Cichocki N."/>
            <person name="Clum A."/>
            <person name="Culley D."/>
            <person name="Crous P.W."/>
            <person name="Fauchery L."/>
            <person name="Girlanda M."/>
            <person name="Hayes R.D."/>
            <person name="Keri Z."/>
            <person name="LaButti K."/>
            <person name="Lipzen A."/>
            <person name="Lombard V."/>
            <person name="Magnuson J."/>
            <person name="Maillard F."/>
            <person name="Murat C."/>
            <person name="Nolan M."/>
            <person name="Ohm R.A."/>
            <person name="Pangilinan J."/>
            <person name="Pereira M.F."/>
            <person name="Perotto S."/>
            <person name="Peter M."/>
            <person name="Pfister S."/>
            <person name="Riley R."/>
            <person name="Sitrit Y."/>
            <person name="Stielow J.B."/>
            <person name="Szollosi G."/>
            <person name="Zifcakova L."/>
            <person name="Stursova M."/>
            <person name="Spatafora J.W."/>
            <person name="Tedersoo L."/>
            <person name="Vaario L.M."/>
            <person name="Yamada A."/>
            <person name="Yan M."/>
            <person name="Wang P."/>
            <person name="Xu J."/>
            <person name="Bruns T."/>
            <person name="Baldrian P."/>
            <person name="Vilgalys R."/>
            <person name="Dunand C."/>
            <person name="Henrissat B."/>
            <person name="Grigoriev I.V."/>
            <person name="Hibbett D."/>
            <person name="Nagy L.G."/>
            <person name="Martin F.M."/>
        </authorList>
    </citation>
    <scope>NUCLEOTIDE SEQUENCE</scope>
    <source>
        <strain evidence="2">UH-Tt-Lm1</strain>
    </source>
</reference>
<organism evidence="2 3">
    <name type="scientific">Thelephora terrestris</name>
    <dbReference type="NCBI Taxonomy" id="56493"/>
    <lineage>
        <taxon>Eukaryota</taxon>
        <taxon>Fungi</taxon>
        <taxon>Dikarya</taxon>
        <taxon>Basidiomycota</taxon>
        <taxon>Agaricomycotina</taxon>
        <taxon>Agaricomycetes</taxon>
        <taxon>Thelephorales</taxon>
        <taxon>Thelephoraceae</taxon>
        <taxon>Thelephora</taxon>
    </lineage>
</organism>
<dbReference type="EMBL" id="WIUZ02000018">
    <property type="protein sequence ID" value="KAF9779794.1"/>
    <property type="molecule type" value="Genomic_DNA"/>
</dbReference>
<evidence type="ECO:0000313" key="3">
    <source>
        <dbReference type="Proteomes" id="UP000736335"/>
    </source>
</evidence>
<dbReference type="OrthoDB" id="2338662at2759"/>
<reference evidence="2" key="2">
    <citation type="submission" date="2020-11" db="EMBL/GenBank/DDBJ databases">
        <authorList>
            <consortium name="DOE Joint Genome Institute"/>
            <person name="Kuo A."/>
            <person name="Miyauchi S."/>
            <person name="Kiss E."/>
            <person name="Drula E."/>
            <person name="Kohler A."/>
            <person name="Sanchez-Garcia M."/>
            <person name="Andreopoulos B."/>
            <person name="Barry K.W."/>
            <person name="Bonito G."/>
            <person name="Buee M."/>
            <person name="Carver A."/>
            <person name="Chen C."/>
            <person name="Cichocki N."/>
            <person name="Clum A."/>
            <person name="Culley D."/>
            <person name="Crous P.W."/>
            <person name="Fauchery L."/>
            <person name="Girlanda M."/>
            <person name="Hayes R."/>
            <person name="Keri Z."/>
            <person name="Labutti K."/>
            <person name="Lipzen A."/>
            <person name="Lombard V."/>
            <person name="Magnuson J."/>
            <person name="Maillard F."/>
            <person name="Morin E."/>
            <person name="Murat C."/>
            <person name="Nolan M."/>
            <person name="Ohm R."/>
            <person name="Pangilinan J."/>
            <person name="Pereira M."/>
            <person name="Perotto S."/>
            <person name="Peter M."/>
            <person name="Riley R."/>
            <person name="Sitrit Y."/>
            <person name="Stielow B."/>
            <person name="Szollosi G."/>
            <person name="Zifcakova L."/>
            <person name="Stursova M."/>
            <person name="Spatafora J.W."/>
            <person name="Tedersoo L."/>
            <person name="Vaario L.-M."/>
            <person name="Yamada A."/>
            <person name="Yan M."/>
            <person name="Wang P."/>
            <person name="Xu J."/>
            <person name="Bruns T."/>
            <person name="Baldrian P."/>
            <person name="Vilgalys R."/>
            <person name="Henrissat B."/>
            <person name="Grigoriev I.V."/>
            <person name="Hibbett D."/>
            <person name="Nagy L.G."/>
            <person name="Martin F.M."/>
        </authorList>
    </citation>
    <scope>NUCLEOTIDE SEQUENCE</scope>
    <source>
        <strain evidence="2">UH-Tt-Lm1</strain>
    </source>
</reference>
<feature type="signal peptide" evidence="1">
    <location>
        <begin position="1"/>
        <end position="19"/>
    </location>
</feature>
<dbReference type="InterPro" id="IPR017853">
    <property type="entry name" value="GH"/>
</dbReference>
<feature type="chain" id="PRO_5040368028" evidence="1">
    <location>
        <begin position="20"/>
        <end position="549"/>
    </location>
</feature>
<evidence type="ECO:0000313" key="2">
    <source>
        <dbReference type="EMBL" id="KAF9779794.1"/>
    </source>
</evidence>
<dbReference type="SUPFAM" id="SSF51445">
    <property type="entry name" value="(Trans)glycosidases"/>
    <property type="match status" value="1"/>
</dbReference>
<proteinExistence type="predicted"/>
<gene>
    <name evidence="2" type="ORF">BJ322DRAFT_1113100</name>
</gene>
<evidence type="ECO:0000256" key="1">
    <source>
        <dbReference type="SAM" id="SignalP"/>
    </source>
</evidence>
<protein>
    <submittedName>
        <fullName evidence="2">Uncharacterized protein</fullName>
    </submittedName>
</protein>
<name>A0A9P6L2W0_9AGAM</name>
<dbReference type="AlphaFoldDB" id="A0A9P6L2W0"/>